<comment type="caution">
    <text evidence="2">The sequence shown here is derived from an EMBL/GenBank/DDBJ whole genome shotgun (WGS) entry which is preliminary data.</text>
</comment>
<feature type="transmembrane region" description="Helical" evidence="1">
    <location>
        <begin position="6"/>
        <end position="27"/>
    </location>
</feature>
<keyword evidence="1" id="KW-0812">Transmembrane</keyword>
<evidence type="ECO:0000313" key="3">
    <source>
        <dbReference type="Proteomes" id="UP000616114"/>
    </source>
</evidence>
<keyword evidence="1" id="KW-1133">Transmembrane helix</keyword>
<dbReference type="RefSeq" id="WP_188550210.1">
    <property type="nucleotide sequence ID" value="NZ_BMFY01000005.1"/>
</dbReference>
<reference evidence="2" key="1">
    <citation type="journal article" date="2014" name="Int. J. Syst. Evol. Microbiol.">
        <title>Complete genome sequence of Corynebacterium casei LMG S-19264T (=DSM 44701T), isolated from a smear-ripened cheese.</title>
        <authorList>
            <consortium name="US DOE Joint Genome Institute (JGI-PGF)"/>
            <person name="Walter F."/>
            <person name="Albersmeier A."/>
            <person name="Kalinowski J."/>
            <person name="Ruckert C."/>
        </authorList>
    </citation>
    <scope>NUCLEOTIDE SEQUENCE</scope>
    <source>
        <strain evidence="2">CGMCC 1.12785</strain>
    </source>
</reference>
<feature type="transmembrane region" description="Helical" evidence="1">
    <location>
        <begin position="98"/>
        <end position="119"/>
    </location>
</feature>
<feature type="transmembrane region" description="Helical" evidence="1">
    <location>
        <begin position="140"/>
        <end position="163"/>
    </location>
</feature>
<keyword evidence="3" id="KW-1185">Reference proteome</keyword>
<dbReference type="EMBL" id="BMFY01000005">
    <property type="protein sequence ID" value="GGA12261.1"/>
    <property type="molecule type" value="Genomic_DNA"/>
</dbReference>
<keyword evidence="1" id="KW-0472">Membrane</keyword>
<sequence length="170" mass="17466">MTTVFLVLHVLAAIIAIGPIAVAGSLFPRAVRQLAAAGPSGAAGEADAEVPAGTLGRAEALANARLLHRITKIYAVVGAAIPAMGLIVAIRMNILGHGWLLTSIALTLAAALVLAFLVLPHQARVVESAELGQDVDASSAGRLAMLTGIFNLLWFLVAVLMVAQPRLPSL</sequence>
<dbReference type="AlphaFoldDB" id="A0A8J2TXF9"/>
<protein>
    <submittedName>
        <fullName evidence="2">Membrane protein</fullName>
    </submittedName>
</protein>
<organism evidence="2 3">
    <name type="scientific">Sediminivirga luteola</name>
    <dbReference type="NCBI Taxonomy" id="1774748"/>
    <lineage>
        <taxon>Bacteria</taxon>
        <taxon>Bacillati</taxon>
        <taxon>Actinomycetota</taxon>
        <taxon>Actinomycetes</taxon>
        <taxon>Micrococcales</taxon>
        <taxon>Brevibacteriaceae</taxon>
        <taxon>Sediminivirga</taxon>
    </lineage>
</organism>
<dbReference type="Proteomes" id="UP000616114">
    <property type="component" value="Unassembled WGS sequence"/>
</dbReference>
<gene>
    <name evidence="2" type="ORF">GCM10011333_13870</name>
</gene>
<name>A0A8J2TXF9_9MICO</name>
<evidence type="ECO:0000256" key="1">
    <source>
        <dbReference type="SAM" id="Phobius"/>
    </source>
</evidence>
<proteinExistence type="predicted"/>
<reference evidence="2" key="2">
    <citation type="submission" date="2020-09" db="EMBL/GenBank/DDBJ databases">
        <authorList>
            <person name="Sun Q."/>
            <person name="Zhou Y."/>
        </authorList>
    </citation>
    <scope>NUCLEOTIDE SEQUENCE</scope>
    <source>
        <strain evidence="2">CGMCC 1.12785</strain>
    </source>
</reference>
<evidence type="ECO:0000313" key="2">
    <source>
        <dbReference type="EMBL" id="GGA12261.1"/>
    </source>
</evidence>
<accession>A0A8J2TXF9</accession>
<feature type="transmembrane region" description="Helical" evidence="1">
    <location>
        <begin position="73"/>
        <end position="92"/>
    </location>
</feature>